<evidence type="ECO:0000313" key="2">
    <source>
        <dbReference type="Proteomes" id="UP000284120"/>
    </source>
</evidence>
<proteinExistence type="predicted"/>
<organism evidence="1 2">
    <name type="scientific">Pedobacter chitinilyticus</name>
    <dbReference type="NCBI Taxonomy" id="2233776"/>
    <lineage>
        <taxon>Bacteria</taxon>
        <taxon>Pseudomonadati</taxon>
        <taxon>Bacteroidota</taxon>
        <taxon>Sphingobacteriia</taxon>
        <taxon>Sphingobacteriales</taxon>
        <taxon>Sphingobacteriaceae</taxon>
        <taxon>Pedobacter</taxon>
    </lineage>
</organism>
<gene>
    <name evidence="1" type="ORF">DPV69_20215</name>
</gene>
<keyword evidence="2" id="KW-1185">Reference proteome</keyword>
<dbReference type="AlphaFoldDB" id="A0A3S3PF96"/>
<dbReference type="EMBL" id="SAYW01000008">
    <property type="protein sequence ID" value="RWU04004.1"/>
    <property type="molecule type" value="Genomic_DNA"/>
</dbReference>
<sequence>MSAISKIKFILFALGILITFGFTNPKTNTKVGEYYYVIVLKHRSDEKKIYITGLNRYEPSCGKDWETEIKARKAYETWLLANYNKTNSYYDGDSYGGIIFGKSEKISSYNDAKRKMDEYVARIKNNSPNVEFVYTTYAYSCNK</sequence>
<evidence type="ECO:0000313" key="1">
    <source>
        <dbReference type="EMBL" id="RWU04004.1"/>
    </source>
</evidence>
<reference evidence="1 2" key="1">
    <citation type="submission" date="2018-06" db="EMBL/GenBank/DDBJ databases">
        <title>Pedobacter endophyticus sp. nov., an endophytic bacterium isolated from a leaf of Triticum aestivum.</title>
        <authorList>
            <person name="Zhang L."/>
        </authorList>
    </citation>
    <scope>NUCLEOTIDE SEQUENCE [LARGE SCALE GENOMIC DNA]</scope>
    <source>
        <strain evidence="1 2">CM134L-2</strain>
    </source>
</reference>
<comment type="caution">
    <text evidence="1">The sequence shown here is derived from an EMBL/GenBank/DDBJ whole genome shotgun (WGS) entry which is preliminary data.</text>
</comment>
<name>A0A3S3PF96_9SPHI</name>
<dbReference type="Proteomes" id="UP000284120">
    <property type="component" value="Unassembled WGS sequence"/>
</dbReference>
<dbReference type="RefSeq" id="WP_113649244.1">
    <property type="nucleotide sequence ID" value="NZ_QMHN01000008.1"/>
</dbReference>
<protein>
    <submittedName>
        <fullName evidence="1">Uncharacterized protein</fullName>
    </submittedName>
</protein>
<accession>A0A3S3PF96</accession>